<evidence type="ECO:0000313" key="1">
    <source>
        <dbReference type="EMBL" id="TWU14726.1"/>
    </source>
</evidence>
<gene>
    <name evidence="1" type="ORF">CA54_35950</name>
</gene>
<sequence length="381" mass="41963">MDDPFEGGIQSAALAFRGYNVTNMGRSRELLMHPAYGEIVREELKRSSEICAAAIGRPVDLVSDVETNRETSLTTFPDDTALIVGMELAQLRLLKEFYGTDIQNVQLTMGYSVGELASLVVGGVYELDQLLSVPLSLCDDCALLAHDVTMGVVFTRGIALDFAKLKHLCMVISCEGKGLIGPSAQLAPNAALVLGQAKTISRFNQLKKEFFEGRVVVHKNPHQWPPLHTPLVWEKSVANRAGMKVYHIQGGHVAPHPKILSCVTGGADYTESNSRDILVRWTDHPQMLWDVIYTTLASGVKTILHVGPEPNIIPNTFERLSTNVTQQMGSNYIKAISSGVVSGLNRFAWLRNILPAKSALLRAPHIRHVILEDWLLEHTPE</sequence>
<dbReference type="RefSeq" id="WP_146372000.1">
    <property type="nucleotide sequence ID" value="NZ_SJPP01000001.1"/>
</dbReference>
<organism evidence="1 2">
    <name type="scientific">Symmachiella macrocystis</name>
    <dbReference type="NCBI Taxonomy" id="2527985"/>
    <lineage>
        <taxon>Bacteria</taxon>
        <taxon>Pseudomonadati</taxon>
        <taxon>Planctomycetota</taxon>
        <taxon>Planctomycetia</taxon>
        <taxon>Planctomycetales</taxon>
        <taxon>Planctomycetaceae</taxon>
        <taxon>Symmachiella</taxon>
    </lineage>
</organism>
<accession>A0A5C6BU62</accession>
<dbReference type="GO" id="GO:0016740">
    <property type="term" value="F:transferase activity"/>
    <property type="evidence" value="ECO:0007669"/>
    <property type="project" value="InterPro"/>
</dbReference>
<dbReference type="InterPro" id="IPR001227">
    <property type="entry name" value="Ac_transferase_dom_sf"/>
</dbReference>
<dbReference type="Gene3D" id="3.40.366.10">
    <property type="entry name" value="Malonyl-Coenzyme A Acyl Carrier Protein, domain 2"/>
    <property type="match status" value="1"/>
</dbReference>
<protein>
    <recommendedName>
        <fullName evidence="3">Malonyl-CoA:ACP transacylase (MAT) domain-containing protein</fullName>
    </recommendedName>
</protein>
<evidence type="ECO:0008006" key="3">
    <source>
        <dbReference type="Google" id="ProtNLM"/>
    </source>
</evidence>
<dbReference type="SUPFAM" id="SSF52151">
    <property type="entry name" value="FabD/lysophospholipase-like"/>
    <property type="match status" value="1"/>
</dbReference>
<reference evidence="1 2" key="1">
    <citation type="submission" date="2019-02" db="EMBL/GenBank/DDBJ databases">
        <title>Deep-cultivation of Planctomycetes and their phenomic and genomic characterization uncovers novel biology.</title>
        <authorList>
            <person name="Wiegand S."/>
            <person name="Jogler M."/>
            <person name="Boedeker C."/>
            <person name="Pinto D."/>
            <person name="Vollmers J."/>
            <person name="Rivas-Marin E."/>
            <person name="Kohn T."/>
            <person name="Peeters S.H."/>
            <person name="Heuer A."/>
            <person name="Rast P."/>
            <person name="Oberbeckmann S."/>
            <person name="Bunk B."/>
            <person name="Jeske O."/>
            <person name="Meyerdierks A."/>
            <person name="Storesund J.E."/>
            <person name="Kallscheuer N."/>
            <person name="Luecker S."/>
            <person name="Lage O.M."/>
            <person name="Pohl T."/>
            <person name="Merkel B.J."/>
            <person name="Hornburger P."/>
            <person name="Mueller R.-W."/>
            <person name="Bruemmer F."/>
            <person name="Labrenz M."/>
            <person name="Spormann A.M."/>
            <person name="Op Den Camp H."/>
            <person name="Overmann J."/>
            <person name="Amann R."/>
            <person name="Jetten M.S.M."/>
            <person name="Mascher T."/>
            <person name="Medema M.H."/>
            <person name="Devos D.P."/>
            <person name="Kaster A.-K."/>
            <person name="Ovreas L."/>
            <person name="Rohde M."/>
            <person name="Galperin M.Y."/>
            <person name="Jogler C."/>
        </authorList>
    </citation>
    <scope>NUCLEOTIDE SEQUENCE [LARGE SCALE GENOMIC DNA]</scope>
    <source>
        <strain evidence="1 2">CA54</strain>
    </source>
</reference>
<dbReference type="Gene3D" id="3.30.70.250">
    <property type="entry name" value="Malonyl-CoA ACP transacylase, ACP-binding"/>
    <property type="match status" value="1"/>
</dbReference>
<dbReference type="OrthoDB" id="241980at2"/>
<dbReference type="AlphaFoldDB" id="A0A5C6BU62"/>
<dbReference type="InterPro" id="IPR016035">
    <property type="entry name" value="Acyl_Trfase/lysoPLipase"/>
</dbReference>
<comment type="caution">
    <text evidence="1">The sequence shown here is derived from an EMBL/GenBank/DDBJ whole genome shotgun (WGS) entry which is preliminary data.</text>
</comment>
<proteinExistence type="predicted"/>
<dbReference type="Proteomes" id="UP000320735">
    <property type="component" value="Unassembled WGS sequence"/>
</dbReference>
<dbReference type="EMBL" id="SJPP01000001">
    <property type="protein sequence ID" value="TWU14726.1"/>
    <property type="molecule type" value="Genomic_DNA"/>
</dbReference>
<keyword evidence="2" id="KW-1185">Reference proteome</keyword>
<evidence type="ECO:0000313" key="2">
    <source>
        <dbReference type="Proteomes" id="UP000320735"/>
    </source>
</evidence>
<name>A0A5C6BU62_9PLAN</name>